<comment type="caution">
    <text evidence="7">The sequence shown here is derived from an EMBL/GenBank/DDBJ whole genome shotgun (WGS) entry which is preliminary data.</text>
</comment>
<dbReference type="PANTHER" id="PTHR23531:SF1">
    <property type="entry name" value="QUINOLENE RESISTANCE PROTEIN NORA"/>
    <property type="match status" value="1"/>
</dbReference>
<evidence type="ECO:0000259" key="6">
    <source>
        <dbReference type="PROSITE" id="PS50850"/>
    </source>
</evidence>
<dbReference type="InterPro" id="IPR020846">
    <property type="entry name" value="MFS_dom"/>
</dbReference>
<comment type="subcellular location">
    <subcellularLocation>
        <location evidence="1">Cell membrane</location>
        <topology evidence="1">Multi-pass membrane protein</topology>
    </subcellularLocation>
</comment>
<reference evidence="7" key="1">
    <citation type="submission" date="2023-07" db="EMBL/GenBank/DDBJ databases">
        <title>Sequencing the genomes of 1000 actinobacteria strains.</title>
        <authorList>
            <person name="Klenk H.-P."/>
        </authorList>
    </citation>
    <scope>NUCLEOTIDE SEQUENCE</scope>
    <source>
        <strain evidence="7">DSM 107476</strain>
    </source>
</reference>
<dbReference type="InterPro" id="IPR036259">
    <property type="entry name" value="MFS_trans_sf"/>
</dbReference>
<dbReference type="InterPro" id="IPR052714">
    <property type="entry name" value="MFS_Exporter"/>
</dbReference>
<protein>
    <submittedName>
        <fullName evidence="7">MFS family permease</fullName>
    </submittedName>
</protein>
<dbReference type="Gene3D" id="1.20.1250.20">
    <property type="entry name" value="MFS general substrate transporter like domains"/>
    <property type="match status" value="2"/>
</dbReference>
<feature type="transmembrane region" description="Helical" evidence="5">
    <location>
        <begin position="179"/>
        <end position="198"/>
    </location>
</feature>
<keyword evidence="8" id="KW-1185">Reference proteome</keyword>
<evidence type="ECO:0000313" key="8">
    <source>
        <dbReference type="Proteomes" id="UP001180840"/>
    </source>
</evidence>
<feature type="transmembrane region" description="Helical" evidence="5">
    <location>
        <begin position="21"/>
        <end position="41"/>
    </location>
</feature>
<dbReference type="InterPro" id="IPR011701">
    <property type="entry name" value="MFS"/>
</dbReference>
<sequence length="436" mass="45090">MTRPTPAPAQRGGTIDSIWKAPGFLATMVAVAAAFGAWSLLLPVVPMAVIDSGGTAALAGATTGAFMAATVITQISTPWLLRVVGYRPVMVLAAFMLGVPALGHLLGTEAWIVLLFSALRGIGFGAITVAESALIAELLPLKLLGKGTGTLGVFIGLSQMIALPIGLAVADAFGYEPVYLTAAVVALVAAVMCLRIPAIKAAPVSASSADAGEHRRVAMWKLVLVPALSLMTISMGYGLVSSFLPTAIREADPVTGAVIGGLVLSVTGGAAMVFRYLVGLAADRSGEPGRLIIPFQLLALLGMALMAAILYYGWSVWLLVPAALMFGGGFGAVQNEALLTMFHRLPRSKVSEASAVWNIFYDSGTGVGSVAFGAIVGVAAYASGFGAAAAVIAFGIVASLLDRWLGLYRVTEYDNLSTRLRQAVRRTGRPAEKRAD</sequence>
<evidence type="ECO:0000256" key="1">
    <source>
        <dbReference type="ARBA" id="ARBA00004651"/>
    </source>
</evidence>
<dbReference type="Proteomes" id="UP001180840">
    <property type="component" value="Unassembled WGS sequence"/>
</dbReference>
<dbReference type="SUPFAM" id="SSF103473">
    <property type="entry name" value="MFS general substrate transporter"/>
    <property type="match status" value="1"/>
</dbReference>
<feature type="transmembrane region" description="Helical" evidence="5">
    <location>
        <begin position="84"/>
        <end position="105"/>
    </location>
</feature>
<accession>A0ABU1ZXM1</accession>
<feature type="transmembrane region" description="Helical" evidence="5">
    <location>
        <begin position="151"/>
        <end position="173"/>
    </location>
</feature>
<feature type="transmembrane region" description="Helical" evidence="5">
    <location>
        <begin position="257"/>
        <end position="278"/>
    </location>
</feature>
<keyword evidence="3 5" id="KW-1133">Transmembrane helix</keyword>
<organism evidence="7 8">
    <name type="scientific">Corynebacterium guangdongense</name>
    <dbReference type="NCBI Taxonomy" id="1783348"/>
    <lineage>
        <taxon>Bacteria</taxon>
        <taxon>Bacillati</taxon>
        <taxon>Actinomycetota</taxon>
        <taxon>Actinomycetes</taxon>
        <taxon>Mycobacteriales</taxon>
        <taxon>Corynebacteriaceae</taxon>
        <taxon>Corynebacterium</taxon>
    </lineage>
</organism>
<dbReference type="PROSITE" id="PS50850">
    <property type="entry name" value="MFS"/>
    <property type="match status" value="1"/>
</dbReference>
<dbReference type="EMBL" id="JAVDXZ010000001">
    <property type="protein sequence ID" value="MDR7329687.1"/>
    <property type="molecule type" value="Genomic_DNA"/>
</dbReference>
<dbReference type="Pfam" id="PF07690">
    <property type="entry name" value="MFS_1"/>
    <property type="match status" value="1"/>
</dbReference>
<feature type="transmembrane region" description="Helical" evidence="5">
    <location>
        <begin position="111"/>
        <end position="139"/>
    </location>
</feature>
<keyword evidence="2 5" id="KW-0812">Transmembrane</keyword>
<feature type="transmembrane region" description="Helical" evidence="5">
    <location>
        <begin position="218"/>
        <end position="237"/>
    </location>
</feature>
<evidence type="ECO:0000256" key="5">
    <source>
        <dbReference type="SAM" id="Phobius"/>
    </source>
</evidence>
<dbReference type="PANTHER" id="PTHR23531">
    <property type="entry name" value="QUINOLENE RESISTANCE PROTEIN NORA"/>
    <property type="match status" value="1"/>
</dbReference>
<gene>
    <name evidence="7" type="ORF">J2S39_001363</name>
</gene>
<feature type="domain" description="Major facilitator superfamily (MFS) profile" evidence="6">
    <location>
        <begin position="22"/>
        <end position="414"/>
    </location>
</feature>
<feature type="transmembrane region" description="Helical" evidence="5">
    <location>
        <begin position="316"/>
        <end position="334"/>
    </location>
</feature>
<name>A0ABU1ZXM1_9CORY</name>
<keyword evidence="4 5" id="KW-0472">Membrane</keyword>
<feature type="transmembrane region" description="Helical" evidence="5">
    <location>
        <begin position="381"/>
        <end position="401"/>
    </location>
</feature>
<feature type="transmembrane region" description="Helical" evidence="5">
    <location>
        <begin position="355"/>
        <end position="375"/>
    </location>
</feature>
<evidence type="ECO:0000256" key="2">
    <source>
        <dbReference type="ARBA" id="ARBA00022692"/>
    </source>
</evidence>
<evidence type="ECO:0000313" key="7">
    <source>
        <dbReference type="EMBL" id="MDR7329687.1"/>
    </source>
</evidence>
<feature type="transmembrane region" description="Helical" evidence="5">
    <location>
        <begin position="53"/>
        <end position="72"/>
    </location>
</feature>
<evidence type="ECO:0000256" key="4">
    <source>
        <dbReference type="ARBA" id="ARBA00023136"/>
    </source>
</evidence>
<evidence type="ECO:0000256" key="3">
    <source>
        <dbReference type="ARBA" id="ARBA00022989"/>
    </source>
</evidence>
<proteinExistence type="predicted"/>
<feature type="transmembrane region" description="Helical" evidence="5">
    <location>
        <begin position="290"/>
        <end position="310"/>
    </location>
</feature>